<dbReference type="PROSITE" id="PS00189">
    <property type="entry name" value="LIPOYL"/>
    <property type="match status" value="1"/>
</dbReference>
<dbReference type="Proteomes" id="UP000236655">
    <property type="component" value="Chromosome"/>
</dbReference>
<evidence type="ECO:0000256" key="14">
    <source>
        <dbReference type="PIRSR" id="PIRSR000350-3"/>
    </source>
</evidence>
<keyword evidence="6" id="KW-0450">Lipoyl</keyword>
<dbReference type="InterPro" id="IPR011053">
    <property type="entry name" value="Single_hybrid_motif"/>
</dbReference>
<feature type="domain" description="Lipoyl-binding" evidence="17">
    <location>
        <begin position="3"/>
        <end position="77"/>
    </location>
</feature>
<dbReference type="OrthoDB" id="178496at2"/>
<evidence type="ECO:0000256" key="9">
    <source>
        <dbReference type="ARBA" id="ARBA00023027"/>
    </source>
</evidence>
<evidence type="ECO:0000256" key="12">
    <source>
        <dbReference type="ARBA" id="ARBA00049187"/>
    </source>
</evidence>
<evidence type="ECO:0000256" key="8">
    <source>
        <dbReference type="ARBA" id="ARBA00023002"/>
    </source>
</evidence>
<dbReference type="InterPro" id="IPR004099">
    <property type="entry name" value="Pyr_nucl-diS_OxRdtase_dimer"/>
</dbReference>
<evidence type="ECO:0000256" key="3">
    <source>
        <dbReference type="ARBA" id="ARBA00012608"/>
    </source>
</evidence>
<dbReference type="Gene3D" id="2.40.50.100">
    <property type="match status" value="1"/>
</dbReference>
<name>A0A2I7N3Q5_9NEIS</name>
<evidence type="ECO:0000256" key="1">
    <source>
        <dbReference type="ARBA" id="ARBA00001938"/>
    </source>
</evidence>
<keyword evidence="10" id="KW-1015">Disulfide bond</keyword>
<dbReference type="InterPro" id="IPR006258">
    <property type="entry name" value="Lipoamide_DH"/>
</dbReference>
<dbReference type="InterPro" id="IPR050151">
    <property type="entry name" value="Class-I_Pyr_Nuc-Dis_Oxidored"/>
</dbReference>
<dbReference type="Pfam" id="PF02852">
    <property type="entry name" value="Pyr_redox_dim"/>
    <property type="match status" value="1"/>
</dbReference>
<dbReference type="PANTHER" id="PTHR22912:SF160">
    <property type="entry name" value="DIHYDROLIPOYL DEHYDROGENASE"/>
    <property type="match status" value="1"/>
</dbReference>
<dbReference type="SUPFAM" id="SSF51230">
    <property type="entry name" value="Single hybrid motif"/>
    <property type="match status" value="1"/>
</dbReference>
<dbReference type="InterPro" id="IPR000089">
    <property type="entry name" value="Biotin_lipoyl"/>
</dbReference>
<keyword evidence="8 16" id="KW-0560">Oxidoreductase</keyword>
<dbReference type="AlphaFoldDB" id="A0A2I7N3Q5"/>
<dbReference type="InterPro" id="IPR016156">
    <property type="entry name" value="FAD/NAD-linked_Rdtase_dimer_sf"/>
</dbReference>
<dbReference type="FunFam" id="3.30.390.30:FF:000001">
    <property type="entry name" value="Dihydrolipoyl dehydrogenase"/>
    <property type="match status" value="1"/>
</dbReference>
<dbReference type="NCBIfam" id="TIGR01350">
    <property type="entry name" value="lipoamide_DH"/>
    <property type="match status" value="1"/>
</dbReference>
<reference evidence="19" key="1">
    <citation type="submission" date="2017-11" db="EMBL/GenBank/DDBJ databases">
        <authorList>
            <person name="Chan K.G."/>
            <person name="Lee L.S."/>
        </authorList>
    </citation>
    <scope>NUCLEOTIDE SEQUENCE [LARGE SCALE GENOMIC DNA]</scope>
    <source>
        <strain evidence="19">DSM 100970</strain>
    </source>
</reference>
<evidence type="ECO:0000259" key="17">
    <source>
        <dbReference type="PROSITE" id="PS50968"/>
    </source>
</evidence>
<feature type="binding site" evidence="14">
    <location>
        <position position="383"/>
    </location>
    <ligand>
        <name>NAD(+)</name>
        <dbReference type="ChEBI" id="CHEBI:57540"/>
    </ligand>
</feature>
<sequence>MSILEIRVPDIGGHSDVNVAEVYVKIGDKINIDDNLIMLETDKATMEVPADKAGTITEVLVKVGSKINEGDVIIKVEAAGETKSADPAPATKEVPAKEITAPQAATAPAPVAGEISCDVVVLGAGPGGYTAAFRSADLGLNTVLIEKHPTLGGVCLNVGCIPSKALLHVAKVINEADEMSHHGVSFGKPALDIDKIRDFKSGVVGKLTKGLDGLAKQRKVQKVQGLAKFTSPYTIEVDTAEGKKTVRFKNAIIAAGSHSFKVPGFPFDDPRVIDSTGALTLENIPERMLVVGGGIIGLEMAEVYSTLGSKITVVELGDGLIPGADRDVVKVLENRVKKRYEAILTKTKCAKVEPKIDGIWVTFEGPGAPTEPQKFDKILVAAGRRPNGKTIGAEAAGVIVQDNGFIPADKQQRTNVSHIYAIGDVIGQPMLAHKAVHEGRVAAENCAGMKSFFDARVIPGIAYTDPEVAWVGVTETEAKAQGLEIEVGKFPWAASGRALGNGRDDGFTKIITDKNTHKIIGAAIVGAGAGELLAETCLAIEMDCDIHDVALTVHAHPTLSESVAFACEIVDGSITDLYMPKKKK</sequence>
<dbReference type="PROSITE" id="PS50968">
    <property type="entry name" value="BIOTINYL_LIPOYL"/>
    <property type="match status" value="1"/>
</dbReference>
<dbReference type="Gene3D" id="3.30.390.30">
    <property type="match status" value="1"/>
</dbReference>
<dbReference type="GO" id="GO:0006103">
    <property type="term" value="P:2-oxoglutarate metabolic process"/>
    <property type="evidence" value="ECO:0007669"/>
    <property type="project" value="TreeGrafter"/>
</dbReference>
<keyword evidence="19" id="KW-1185">Reference proteome</keyword>
<protein>
    <recommendedName>
        <fullName evidence="4 16">Dihydrolipoyl dehydrogenase</fullName>
        <ecNumber evidence="3 16">1.8.1.4</ecNumber>
    </recommendedName>
</protein>
<dbReference type="GO" id="GO:0050660">
    <property type="term" value="F:flavin adenine dinucleotide binding"/>
    <property type="evidence" value="ECO:0007669"/>
    <property type="project" value="InterPro"/>
</dbReference>
<evidence type="ECO:0000256" key="10">
    <source>
        <dbReference type="ARBA" id="ARBA00023157"/>
    </source>
</evidence>
<feature type="disulfide bond" description="Redox-active" evidence="15">
    <location>
        <begin position="155"/>
        <end position="160"/>
    </location>
</feature>
<dbReference type="Pfam" id="PF00364">
    <property type="entry name" value="Biotin_lipoyl"/>
    <property type="match status" value="1"/>
</dbReference>
<feature type="binding site" evidence="14">
    <location>
        <position position="164"/>
    </location>
    <ligand>
        <name>FAD</name>
        <dbReference type="ChEBI" id="CHEBI:57692"/>
    </ligand>
</feature>
<evidence type="ECO:0000256" key="4">
    <source>
        <dbReference type="ARBA" id="ARBA00016961"/>
    </source>
</evidence>
<evidence type="ECO:0000313" key="19">
    <source>
        <dbReference type="Proteomes" id="UP000236655"/>
    </source>
</evidence>
<evidence type="ECO:0000256" key="13">
    <source>
        <dbReference type="PIRSR" id="PIRSR000350-2"/>
    </source>
</evidence>
<dbReference type="PANTHER" id="PTHR22912">
    <property type="entry name" value="DISULFIDE OXIDOREDUCTASE"/>
    <property type="match status" value="1"/>
</dbReference>
<dbReference type="InterPro" id="IPR012999">
    <property type="entry name" value="Pyr_OxRdtase_I_AS"/>
</dbReference>
<evidence type="ECO:0000256" key="11">
    <source>
        <dbReference type="ARBA" id="ARBA00023284"/>
    </source>
</evidence>
<dbReference type="EC" id="1.8.1.4" evidence="3 16"/>
<feature type="binding site" evidence="14">
    <location>
        <begin position="430"/>
        <end position="433"/>
    </location>
    <ligand>
        <name>FAD</name>
        <dbReference type="ChEBI" id="CHEBI:57692"/>
    </ligand>
</feature>
<dbReference type="PRINTS" id="PR00368">
    <property type="entry name" value="FADPNR"/>
</dbReference>
<comment type="catalytic activity">
    <reaction evidence="12 16">
        <text>N(6)-[(R)-dihydrolipoyl]-L-lysyl-[protein] + NAD(+) = N(6)-[(R)-lipoyl]-L-lysyl-[protein] + NADH + H(+)</text>
        <dbReference type="Rhea" id="RHEA:15045"/>
        <dbReference type="Rhea" id="RHEA-COMP:10474"/>
        <dbReference type="Rhea" id="RHEA-COMP:10475"/>
        <dbReference type="ChEBI" id="CHEBI:15378"/>
        <dbReference type="ChEBI" id="CHEBI:57540"/>
        <dbReference type="ChEBI" id="CHEBI:57945"/>
        <dbReference type="ChEBI" id="CHEBI:83099"/>
        <dbReference type="ChEBI" id="CHEBI:83100"/>
        <dbReference type="EC" id="1.8.1.4"/>
    </reaction>
</comment>
<keyword evidence="9 14" id="KW-0520">NAD</keyword>
<evidence type="ECO:0000256" key="7">
    <source>
        <dbReference type="ARBA" id="ARBA00022827"/>
    </source>
</evidence>
<accession>A0A2I7N3Q5</accession>
<keyword evidence="5 16" id="KW-0285">Flavoprotein</keyword>
<dbReference type="Pfam" id="PF07992">
    <property type="entry name" value="Pyr_redox_2"/>
    <property type="match status" value="1"/>
</dbReference>
<dbReference type="InterPro" id="IPR023753">
    <property type="entry name" value="FAD/NAD-binding_dom"/>
</dbReference>
<dbReference type="PIRSF" id="PIRSF000350">
    <property type="entry name" value="Mercury_reductase_MerA"/>
    <property type="match status" value="1"/>
</dbReference>
<keyword evidence="11 16" id="KW-0676">Redox-active center</keyword>
<dbReference type="CDD" id="cd06849">
    <property type="entry name" value="lipoyl_domain"/>
    <property type="match status" value="1"/>
</dbReference>
<dbReference type="RefSeq" id="WP_102950368.1">
    <property type="nucleotide sequence ID" value="NZ_CP024847.1"/>
</dbReference>
<dbReference type="PRINTS" id="PR00411">
    <property type="entry name" value="PNDRDTASEI"/>
</dbReference>
<evidence type="ECO:0000256" key="5">
    <source>
        <dbReference type="ARBA" id="ARBA00022630"/>
    </source>
</evidence>
<comment type="cofactor">
    <cofactor evidence="1">
        <name>(R)-lipoate</name>
        <dbReference type="ChEBI" id="CHEBI:83088"/>
    </cofactor>
</comment>
<gene>
    <name evidence="18" type="primary">lpdA</name>
    <name evidence="18" type="ORF">CUN60_01685</name>
</gene>
<evidence type="ECO:0000256" key="15">
    <source>
        <dbReference type="PIRSR" id="PIRSR000350-4"/>
    </source>
</evidence>
<comment type="miscellaneous">
    <text evidence="16">The active site is a redox-active disulfide bond.</text>
</comment>
<feature type="active site" description="Proton acceptor" evidence="13">
    <location>
        <position position="556"/>
    </location>
</feature>
<keyword evidence="14" id="KW-0547">Nucleotide-binding</keyword>
<feature type="binding site" evidence="14">
    <location>
        <position position="315"/>
    </location>
    <ligand>
        <name>NAD(+)</name>
        <dbReference type="ChEBI" id="CHEBI:57540"/>
    </ligand>
</feature>
<dbReference type="GO" id="GO:0004148">
    <property type="term" value="F:dihydrolipoyl dehydrogenase (NADH) activity"/>
    <property type="evidence" value="ECO:0007669"/>
    <property type="project" value="UniProtKB-EC"/>
</dbReference>
<dbReference type="PROSITE" id="PS00076">
    <property type="entry name" value="PYRIDINE_REDOX_1"/>
    <property type="match status" value="1"/>
</dbReference>
<evidence type="ECO:0000256" key="16">
    <source>
        <dbReference type="RuleBase" id="RU003692"/>
    </source>
</evidence>
<keyword evidence="7 14" id="KW-0274">FAD</keyword>
<dbReference type="InterPro" id="IPR036188">
    <property type="entry name" value="FAD/NAD-bd_sf"/>
</dbReference>
<feature type="binding site" evidence="14">
    <location>
        <position position="424"/>
    </location>
    <ligand>
        <name>FAD</name>
        <dbReference type="ChEBI" id="CHEBI:57692"/>
    </ligand>
</feature>
<organism evidence="18 19">
    <name type="scientific">Aquella oligotrophica</name>
    <dbReference type="NCBI Taxonomy" id="2067065"/>
    <lineage>
        <taxon>Bacteria</taxon>
        <taxon>Pseudomonadati</taxon>
        <taxon>Pseudomonadota</taxon>
        <taxon>Betaproteobacteria</taxon>
        <taxon>Neisseriales</taxon>
        <taxon>Neisseriaceae</taxon>
        <taxon>Aquella</taxon>
    </lineage>
</organism>
<dbReference type="EMBL" id="CP024847">
    <property type="protein sequence ID" value="AUR51068.1"/>
    <property type="molecule type" value="Genomic_DNA"/>
</dbReference>
<dbReference type="KEGG" id="nba:CUN60_01685"/>
<comment type="cofactor">
    <cofactor evidence="14 16">
        <name>FAD</name>
        <dbReference type="ChEBI" id="CHEBI:57692"/>
    </cofactor>
    <text evidence="14 16">Binds 1 FAD per subunit.</text>
</comment>
<comment type="similarity">
    <text evidence="2 16">Belongs to the class-I pyridine nucleotide-disulfide oxidoreductase family.</text>
</comment>
<dbReference type="InterPro" id="IPR003016">
    <property type="entry name" value="2-oxoA_DH_lipoyl-BS"/>
</dbReference>
<dbReference type="InterPro" id="IPR001100">
    <property type="entry name" value="Pyr_nuc-diS_OxRdtase"/>
</dbReference>
<evidence type="ECO:0000256" key="6">
    <source>
        <dbReference type="ARBA" id="ARBA00022823"/>
    </source>
</evidence>
<proteinExistence type="inferred from homology"/>
<dbReference type="SUPFAM" id="SSF55424">
    <property type="entry name" value="FAD/NAD-linked reductases, dimerisation (C-terminal) domain"/>
    <property type="match status" value="1"/>
</dbReference>
<evidence type="ECO:0000256" key="2">
    <source>
        <dbReference type="ARBA" id="ARBA00007532"/>
    </source>
</evidence>
<feature type="binding site" evidence="14">
    <location>
        <begin position="292"/>
        <end position="299"/>
    </location>
    <ligand>
        <name>NAD(+)</name>
        <dbReference type="ChEBI" id="CHEBI:57540"/>
    </ligand>
</feature>
<dbReference type="Gene3D" id="3.50.50.60">
    <property type="entry name" value="FAD/NAD(P)-binding domain"/>
    <property type="match status" value="2"/>
</dbReference>
<dbReference type="SUPFAM" id="SSF51905">
    <property type="entry name" value="FAD/NAD(P)-binding domain"/>
    <property type="match status" value="1"/>
</dbReference>
<evidence type="ECO:0000313" key="18">
    <source>
        <dbReference type="EMBL" id="AUR51068.1"/>
    </source>
</evidence>